<evidence type="ECO:0000313" key="3">
    <source>
        <dbReference type="EMBL" id="NEK24060.1"/>
    </source>
</evidence>
<gene>
    <name evidence="3" type="ORF">GV827_16845</name>
</gene>
<feature type="domain" description="YdbS-like PH" evidence="2">
    <location>
        <begin position="54"/>
        <end position="127"/>
    </location>
</feature>
<evidence type="ECO:0000313" key="4">
    <source>
        <dbReference type="Proteomes" id="UP000468591"/>
    </source>
</evidence>
<dbReference type="PANTHER" id="PTHR37938">
    <property type="entry name" value="BLL0215 PROTEIN"/>
    <property type="match status" value="1"/>
</dbReference>
<name>A0A6P0CF99_9RHOB</name>
<accession>A0A6P0CF99</accession>
<comment type="caution">
    <text evidence="3">The sequence shown here is derived from an EMBL/GenBank/DDBJ whole genome shotgun (WGS) entry which is preliminary data.</text>
</comment>
<sequence length="136" mass="15161">MSSYVESSLIKDEQVVYKAYISSWSLSHLLVAGLVLLPFYGIGLLFWASAAIKYFSTELAITNRRIIAKFGFIRRSTIEINLQKVESVQVDQSILGRLLNFGSIVVSGAGSPQTPVLGISNPLKFRQIFMETQENK</sequence>
<keyword evidence="1" id="KW-0472">Membrane</keyword>
<evidence type="ECO:0000259" key="2">
    <source>
        <dbReference type="Pfam" id="PF03703"/>
    </source>
</evidence>
<keyword evidence="1" id="KW-0812">Transmembrane</keyword>
<keyword evidence="1" id="KW-1133">Transmembrane helix</keyword>
<proteinExistence type="predicted"/>
<dbReference type="RefSeq" id="WP_164354980.1">
    <property type="nucleotide sequence ID" value="NZ_JAABNT010000011.1"/>
</dbReference>
<dbReference type="PANTHER" id="PTHR37938:SF1">
    <property type="entry name" value="BLL0215 PROTEIN"/>
    <property type="match status" value="1"/>
</dbReference>
<dbReference type="InterPro" id="IPR005182">
    <property type="entry name" value="YdbS-like_PH"/>
</dbReference>
<feature type="transmembrane region" description="Helical" evidence="1">
    <location>
        <begin position="29"/>
        <end position="55"/>
    </location>
</feature>
<dbReference type="Pfam" id="PF03703">
    <property type="entry name" value="bPH_2"/>
    <property type="match status" value="1"/>
</dbReference>
<evidence type="ECO:0000256" key="1">
    <source>
        <dbReference type="SAM" id="Phobius"/>
    </source>
</evidence>
<reference evidence="3 4" key="1">
    <citation type="submission" date="2020-01" db="EMBL/GenBank/DDBJ databases">
        <title>Sulfitobacter sediminilitoris sp. nov., isolated from a tidal flat.</title>
        <authorList>
            <person name="Park S."/>
            <person name="Yoon J.-H."/>
        </authorList>
    </citation>
    <scope>NUCLEOTIDE SEQUENCE [LARGE SCALE GENOMIC DNA]</scope>
    <source>
        <strain evidence="3 4">JBTF-M27</strain>
    </source>
</reference>
<protein>
    <submittedName>
        <fullName evidence="3">PH domain-containing protein</fullName>
    </submittedName>
</protein>
<organism evidence="3 4">
    <name type="scientific">Sulfitobacter sediminilitoris</name>
    <dbReference type="NCBI Taxonomy" id="2698830"/>
    <lineage>
        <taxon>Bacteria</taxon>
        <taxon>Pseudomonadati</taxon>
        <taxon>Pseudomonadota</taxon>
        <taxon>Alphaproteobacteria</taxon>
        <taxon>Rhodobacterales</taxon>
        <taxon>Roseobacteraceae</taxon>
        <taxon>Sulfitobacter</taxon>
    </lineage>
</organism>
<dbReference type="AlphaFoldDB" id="A0A6P0CF99"/>
<keyword evidence="4" id="KW-1185">Reference proteome</keyword>
<dbReference type="EMBL" id="JAABNT010000011">
    <property type="protein sequence ID" value="NEK24060.1"/>
    <property type="molecule type" value="Genomic_DNA"/>
</dbReference>
<dbReference type="Proteomes" id="UP000468591">
    <property type="component" value="Unassembled WGS sequence"/>
</dbReference>